<dbReference type="CDD" id="cd03789">
    <property type="entry name" value="GT9_LPS_heptosyltransferase"/>
    <property type="match status" value="1"/>
</dbReference>
<dbReference type="InterPro" id="IPR051199">
    <property type="entry name" value="LPS_LOS_Heptosyltrfase"/>
</dbReference>
<comment type="similarity">
    <text evidence="3">Belongs to the glycosyltransferase 9 family.</text>
</comment>
<dbReference type="FunFam" id="3.40.50.2000:FF:000023">
    <property type="entry name" value="ADP-heptose--LPS heptosyltransferase II"/>
    <property type="match status" value="1"/>
</dbReference>
<dbReference type="InterPro" id="IPR002201">
    <property type="entry name" value="Glyco_trans_9"/>
</dbReference>
<dbReference type="InterPro" id="IPR011910">
    <property type="entry name" value="RfaF"/>
</dbReference>
<dbReference type="Proteomes" id="UP001178148">
    <property type="component" value="Unassembled WGS sequence"/>
</dbReference>
<dbReference type="PANTHER" id="PTHR30160">
    <property type="entry name" value="TETRAACYLDISACCHARIDE 4'-KINASE-RELATED"/>
    <property type="match status" value="1"/>
</dbReference>
<comment type="catalytic activity">
    <reaction evidence="5">
        <text>an L-alpha-D-Hep-(1-&gt;5)-[alpha-Kdo-(2-&gt;4)]-alpha-Kdo-(2-&gt;6)-lipid A + ADP-L-glycero-beta-D-manno-heptose = an L-alpha-D-Hep-(1-&gt;3)-L-alpha-D-Hep-(1-&gt;5)-[alpha-Kdo-(2-&gt;4)]-alpha-Kdo-(2-&gt;6)-lipid A + ADP + H(+)</text>
        <dbReference type="Rhea" id="RHEA:74071"/>
        <dbReference type="ChEBI" id="CHEBI:15378"/>
        <dbReference type="ChEBI" id="CHEBI:61506"/>
        <dbReference type="ChEBI" id="CHEBI:193068"/>
        <dbReference type="ChEBI" id="CHEBI:193069"/>
        <dbReference type="ChEBI" id="CHEBI:456216"/>
        <dbReference type="EC" id="2.4.99.24"/>
    </reaction>
</comment>
<keyword evidence="1" id="KW-0328">Glycosyltransferase</keyword>
<dbReference type="EC" id="2.4.99.24" evidence="4"/>
<dbReference type="Pfam" id="PF01075">
    <property type="entry name" value="Glyco_transf_9"/>
    <property type="match status" value="1"/>
</dbReference>
<keyword evidence="7" id="KW-1185">Reference proteome</keyword>
<evidence type="ECO:0000313" key="6">
    <source>
        <dbReference type="EMBL" id="MDP0589580.1"/>
    </source>
</evidence>
<protein>
    <recommendedName>
        <fullName evidence="4">lipopolysaccharide heptosyltransferase II</fullName>
        <ecNumber evidence="4">2.4.99.24</ecNumber>
    </recommendedName>
</protein>
<dbReference type="GO" id="GO:0009244">
    <property type="term" value="P:lipopolysaccharide core region biosynthetic process"/>
    <property type="evidence" value="ECO:0007669"/>
    <property type="project" value="TreeGrafter"/>
</dbReference>
<dbReference type="GO" id="GO:0005829">
    <property type="term" value="C:cytosol"/>
    <property type="evidence" value="ECO:0007669"/>
    <property type="project" value="TreeGrafter"/>
</dbReference>
<proteinExistence type="inferred from homology"/>
<dbReference type="PANTHER" id="PTHR30160:SF7">
    <property type="entry name" value="ADP-HEPTOSE--LPS HEPTOSYLTRANSFERASE 2"/>
    <property type="match status" value="1"/>
</dbReference>
<organism evidence="6 7">
    <name type="scientific">Candidatus Endonucleibacter bathymodioli</name>
    <dbReference type="NCBI Taxonomy" id="539814"/>
    <lineage>
        <taxon>Bacteria</taxon>
        <taxon>Pseudomonadati</taxon>
        <taxon>Pseudomonadota</taxon>
        <taxon>Gammaproteobacteria</taxon>
        <taxon>Oceanospirillales</taxon>
        <taxon>Endozoicomonadaceae</taxon>
        <taxon>Candidatus Endonucleibacter</taxon>
    </lineage>
</organism>
<accession>A0AA90NUH2</accession>
<evidence type="ECO:0000256" key="5">
    <source>
        <dbReference type="ARBA" id="ARBA00047503"/>
    </source>
</evidence>
<sequence length="351" mass="39246">MKYLIVAPSWVGDMIMAQALFITIKRQPDVIIDVLAPSWSSSILKCMPEVRRCLEMPLGHGQLGLCVRRRIGKSLRTEHYNQAIILPNSFKSALIPFWAAIPVRTGWRGEMRYGLLNDIRTLNKEQLPLMVERFMALGLPAHAHIPSELPKPNFHVDLAKVNSSLHRHRLQIDKPVLGICPGAEFGPSKQWPAGYYSEVALHRIKNGWQVWLFGSEKDRQITTEIINYIPTQHQHSLCNLAGETSLGDAVDLLSLTSAVITNDSGLMHIAAALSRPLIALYGSTSTSHTPPMSINSEALWLDLECSPCFKRTCPLGHHNCMNQLDPSYVISALEQLLKKEAVITIPKEVRT</sequence>
<dbReference type="SUPFAM" id="SSF53756">
    <property type="entry name" value="UDP-Glycosyltransferase/glycogen phosphorylase"/>
    <property type="match status" value="1"/>
</dbReference>
<dbReference type="GO" id="GO:0008713">
    <property type="term" value="F:ADP-heptose-lipopolysaccharide heptosyltransferase activity"/>
    <property type="evidence" value="ECO:0007669"/>
    <property type="project" value="UniProtKB-EC"/>
</dbReference>
<dbReference type="Gene3D" id="3.40.50.2000">
    <property type="entry name" value="Glycogen Phosphorylase B"/>
    <property type="match status" value="2"/>
</dbReference>
<dbReference type="EMBL" id="JASXSV010000016">
    <property type="protein sequence ID" value="MDP0589580.1"/>
    <property type="molecule type" value="Genomic_DNA"/>
</dbReference>
<evidence type="ECO:0000256" key="4">
    <source>
        <dbReference type="ARBA" id="ARBA00044042"/>
    </source>
</evidence>
<comment type="caution">
    <text evidence="6">The sequence shown here is derived from an EMBL/GenBank/DDBJ whole genome shotgun (WGS) entry which is preliminary data.</text>
</comment>
<evidence type="ECO:0000313" key="7">
    <source>
        <dbReference type="Proteomes" id="UP001178148"/>
    </source>
</evidence>
<evidence type="ECO:0000256" key="2">
    <source>
        <dbReference type="ARBA" id="ARBA00022679"/>
    </source>
</evidence>
<evidence type="ECO:0000256" key="1">
    <source>
        <dbReference type="ARBA" id="ARBA00022676"/>
    </source>
</evidence>
<dbReference type="AlphaFoldDB" id="A0AA90NUH2"/>
<evidence type="ECO:0000256" key="3">
    <source>
        <dbReference type="ARBA" id="ARBA00043995"/>
    </source>
</evidence>
<keyword evidence="2" id="KW-0808">Transferase</keyword>
<gene>
    <name evidence="6" type="primary">waaF</name>
    <name evidence="6" type="ORF">QS748_10480</name>
</gene>
<dbReference type="NCBIfam" id="TIGR02195">
    <property type="entry name" value="heptsyl_trn_II"/>
    <property type="match status" value="1"/>
</dbReference>
<reference evidence="6 7" key="1">
    <citation type="journal article" date="2023" name="bioRxiv">
        <title>An intranuclear bacterial parasite of deep-sea mussels expresses apoptosis inhibitors acquired from its host.</title>
        <authorList>
            <person name="Gonzalez Porras M.A."/>
            <person name="Assie A."/>
            <person name="Tietjen M."/>
            <person name="Violette M."/>
            <person name="Kleiner M."/>
            <person name="Gruber-Vodicka H."/>
            <person name="Dubilier N."/>
            <person name="Leisch N."/>
        </authorList>
    </citation>
    <scope>NUCLEOTIDE SEQUENCE [LARGE SCALE GENOMIC DNA]</scope>
    <source>
        <strain evidence="6">IAP13</strain>
    </source>
</reference>
<name>A0AA90NUH2_9GAMM</name>